<evidence type="ECO:0000313" key="3">
    <source>
        <dbReference type="Proteomes" id="UP000285970"/>
    </source>
</evidence>
<dbReference type="Gene3D" id="3.40.50.720">
    <property type="entry name" value="NAD(P)-binding Rossmann-like Domain"/>
    <property type="match status" value="1"/>
</dbReference>
<dbReference type="InterPro" id="IPR001509">
    <property type="entry name" value="Epimerase_deHydtase"/>
</dbReference>
<dbReference type="InterPro" id="IPR050177">
    <property type="entry name" value="Lipid_A_modif_metabolic_enz"/>
</dbReference>
<dbReference type="SUPFAM" id="SSF51735">
    <property type="entry name" value="NAD(P)-binding Rossmann-fold domains"/>
    <property type="match status" value="1"/>
</dbReference>
<dbReference type="RefSeq" id="WP_128216168.1">
    <property type="nucleotide sequence ID" value="NZ_RBZY01000001.1"/>
</dbReference>
<dbReference type="OrthoDB" id="9801785at2"/>
<accession>A0A443JS91</accession>
<dbReference type="AlphaFoldDB" id="A0A443JS91"/>
<organism evidence="2 3">
    <name type="scientific">Microbacterium enclense</name>
    <dbReference type="NCBI Taxonomy" id="993073"/>
    <lineage>
        <taxon>Bacteria</taxon>
        <taxon>Bacillati</taxon>
        <taxon>Actinomycetota</taxon>
        <taxon>Actinomycetes</taxon>
        <taxon>Micrococcales</taxon>
        <taxon>Microbacteriaceae</taxon>
        <taxon>Microbacterium</taxon>
    </lineage>
</organism>
<dbReference type="PANTHER" id="PTHR43245:SF13">
    <property type="entry name" value="UDP-D-APIOSE_UDP-D-XYLOSE SYNTHASE 2"/>
    <property type="match status" value="1"/>
</dbReference>
<dbReference type="Pfam" id="PF01370">
    <property type="entry name" value="Epimerase"/>
    <property type="match status" value="1"/>
</dbReference>
<gene>
    <name evidence="2" type="ORF">D8Y23_00225</name>
</gene>
<comment type="caution">
    <text evidence="2">The sequence shown here is derived from an EMBL/GenBank/DDBJ whole genome shotgun (WGS) entry which is preliminary data.</text>
</comment>
<sequence>MVRCLVIGANGFLGSRLCDALAGAGHDVVGFDRYSHGIRAFSSPDVVPLIGDFLDPRDVAAAVAEADYVFHFLSTTTPASADREPTVDLRTNVSASVELLSLCAAAGVRRVFFASSGGAIYGPQARRTFAEDTPLLPVSPYGIGKLTIERYLDYYATTAGLASVSLRISNPYGPRATPAKGQGIIPITLDRIRRGEPAVQVGDGSMIRDYIHVEDLVARILRMVERVPEHRAYNLGSGRGHSVAEVFSTIRAVVGQDFDVVRMPQPATFVDHVVLDVDRFHREYGPDRDLSLADGIADTWTRMTTP</sequence>
<protein>
    <submittedName>
        <fullName evidence="2">NAD-dependent epimerase/dehydratase family protein</fullName>
    </submittedName>
</protein>
<dbReference type="EMBL" id="RBZY01000001">
    <property type="protein sequence ID" value="RWR23367.1"/>
    <property type="molecule type" value="Genomic_DNA"/>
</dbReference>
<feature type="domain" description="NAD-dependent epimerase/dehydratase" evidence="1">
    <location>
        <begin position="5"/>
        <end position="236"/>
    </location>
</feature>
<reference evidence="2 3" key="1">
    <citation type="journal article" date="2018" name="Front. Microbiol.">
        <title>Novel Insights Into Bacterial Dimethylsulfoniopropionate Catabolism in the East China Sea.</title>
        <authorList>
            <person name="Liu J."/>
            <person name="Liu J."/>
            <person name="Zhang S.H."/>
            <person name="Liang J."/>
            <person name="Lin H."/>
            <person name="Song D."/>
            <person name="Yang G.P."/>
            <person name="Todd J.D."/>
            <person name="Zhang X.H."/>
        </authorList>
    </citation>
    <scope>NUCLEOTIDE SEQUENCE [LARGE SCALE GENOMIC DNA]</scope>
    <source>
        <strain evidence="2 3">ZYFD042</strain>
    </source>
</reference>
<evidence type="ECO:0000259" key="1">
    <source>
        <dbReference type="Pfam" id="PF01370"/>
    </source>
</evidence>
<name>A0A443JS91_9MICO</name>
<dbReference type="Proteomes" id="UP000285970">
    <property type="component" value="Unassembled WGS sequence"/>
</dbReference>
<dbReference type="InterPro" id="IPR036291">
    <property type="entry name" value="NAD(P)-bd_dom_sf"/>
</dbReference>
<proteinExistence type="predicted"/>
<dbReference type="PANTHER" id="PTHR43245">
    <property type="entry name" value="BIFUNCTIONAL POLYMYXIN RESISTANCE PROTEIN ARNA"/>
    <property type="match status" value="1"/>
</dbReference>
<evidence type="ECO:0000313" key="2">
    <source>
        <dbReference type="EMBL" id="RWR23367.1"/>
    </source>
</evidence>